<comment type="caution">
    <text evidence="4">The sequence shown here is derived from an EMBL/GenBank/DDBJ whole genome shotgun (WGS) entry which is preliminary data.</text>
</comment>
<evidence type="ECO:0000256" key="1">
    <source>
        <dbReference type="ARBA" id="ARBA00022630"/>
    </source>
</evidence>
<keyword evidence="5" id="KW-1185">Reference proteome</keyword>
<evidence type="ECO:0000259" key="3">
    <source>
        <dbReference type="Pfam" id="PF00724"/>
    </source>
</evidence>
<reference evidence="4" key="1">
    <citation type="submission" date="2020-01" db="EMBL/GenBank/DDBJ databases">
        <authorList>
            <person name="Rat A."/>
        </authorList>
    </citation>
    <scope>NUCLEOTIDE SEQUENCE</scope>
    <source>
        <strain evidence="4">LMG 31228</strain>
    </source>
</reference>
<dbReference type="PANTHER" id="PTHR43656:SF2">
    <property type="entry name" value="BINDING OXIDOREDUCTASE, PUTATIVE (AFU_ORTHOLOGUE AFUA_2G08260)-RELATED"/>
    <property type="match status" value="1"/>
</dbReference>
<proteinExistence type="predicted"/>
<dbReference type="AlphaFoldDB" id="A0A9X9XFZ5"/>
<sequence>MSAASLAAKGPTADEADPIFAPLRFRNLTVKNRVFRSNISGRFDNEDGSLTQTRINWESRFARGGVGAIISSYVPVAMEGRIIAGYATIHRDEFIPLWQKLGEAVHAFDCHFILQLSHSGRQMDLPGIHNQDRPAPSATGRKESLHGFLCRAMGTGEIERLVAAFARAAWRAREAGLDGVELHAANGYLFTQFLSSGINDRTDRYGGSLTNRARFLLEVIEAIRARVGRGFHLQVKLSAVDRNDILPWEGKGNTLQDTIAVARWCEAVGADAIHVSTGSLFPHPLNPPGELPLEVLAVTYDAMISSGIDGFRNFLFFRYPALRPLFRWLWFRHKRGRPNEAISIDEARAIRAAVSIPVISTGGYQSASVVRAGLASGAFDAVAIARSLVANPDLPQHWRAGRERPERPCTYCNKCLMNAPKNPMGCYEESRFPSREAMLEEIVSVYRPRPALRVPRPSEP</sequence>
<keyword evidence="1" id="KW-0285">Flavoprotein</keyword>
<name>A0A9X9XFZ5_9PROT</name>
<dbReference type="GO" id="GO:0016491">
    <property type="term" value="F:oxidoreductase activity"/>
    <property type="evidence" value="ECO:0007669"/>
    <property type="project" value="UniProtKB-KW"/>
</dbReference>
<dbReference type="InterPro" id="IPR001155">
    <property type="entry name" value="OxRdtase_FMN_N"/>
</dbReference>
<dbReference type="Gene3D" id="3.20.20.70">
    <property type="entry name" value="Aldolase class I"/>
    <property type="match status" value="1"/>
</dbReference>
<dbReference type="EMBL" id="JAAEDL010000021">
    <property type="protein sequence ID" value="MBR0682631.1"/>
    <property type="molecule type" value="Genomic_DNA"/>
</dbReference>
<gene>
    <name evidence="4" type="ORF">GXW74_19215</name>
</gene>
<dbReference type="GO" id="GO:0010181">
    <property type="term" value="F:FMN binding"/>
    <property type="evidence" value="ECO:0007669"/>
    <property type="project" value="InterPro"/>
</dbReference>
<accession>A0A9X9XFZ5</accession>
<evidence type="ECO:0000256" key="2">
    <source>
        <dbReference type="ARBA" id="ARBA00023002"/>
    </source>
</evidence>
<feature type="domain" description="NADH:flavin oxidoreductase/NADH oxidase N-terminal" evidence="3">
    <location>
        <begin position="19"/>
        <end position="280"/>
    </location>
</feature>
<protein>
    <submittedName>
        <fullName evidence="4">NADH:flavin oxidoreductase</fullName>
    </submittedName>
</protein>
<organism evidence="4 5">
    <name type="scientific">Neoroseomonas eburnea</name>
    <dbReference type="NCBI Taxonomy" id="1346889"/>
    <lineage>
        <taxon>Bacteria</taxon>
        <taxon>Pseudomonadati</taxon>
        <taxon>Pseudomonadota</taxon>
        <taxon>Alphaproteobacteria</taxon>
        <taxon>Acetobacterales</taxon>
        <taxon>Acetobacteraceae</taxon>
        <taxon>Neoroseomonas</taxon>
    </lineage>
</organism>
<keyword evidence="2" id="KW-0560">Oxidoreductase</keyword>
<dbReference type="RefSeq" id="WP_211848166.1">
    <property type="nucleotide sequence ID" value="NZ_JAAEDL010000021.1"/>
</dbReference>
<dbReference type="PANTHER" id="PTHR43656">
    <property type="entry name" value="BINDING OXIDOREDUCTASE, PUTATIVE (AFU_ORTHOLOGUE AFUA_2G08260)-RELATED"/>
    <property type="match status" value="1"/>
</dbReference>
<evidence type="ECO:0000313" key="5">
    <source>
        <dbReference type="Proteomes" id="UP001138709"/>
    </source>
</evidence>
<dbReference type="SUPFAM" id="SSF51395">
    <property type="entry name" value="FMN-linked oxidoreductases"/>
    <property type="match status" value="1"/>
</dbReference>
<evidence type="ECO:0000313" key="4">
    <source>
        <dbReference type="EMBL" id="MBR0682631.1"/>
    </source>
</evidence>
<dbReference type="Proteomes" id="UP001138709">
    <property type="component" value="Unassembled WGS sequence"/>
</dbReference>
<reference evidence="4" key="2">
    <citation type="journal article" date="2021" name="Syst. Appl. Microbiol.">
        <title>Roseomonas hellenica sp. nov., isolated from roots of wild-growing Alkanna tinctoria.</title>
        <authorList>
            <person name="Rat A."/>
            <person name="Naranjo H.D."/>
            <person name="Lebbe L."/>
            <person name="Cnockaert M."/>
            <person name="Krigas N."/>
            <person name="Grigoriadou K."/>
            <person name="Maloupa E."/>
            <person name="Willems A."/>
        </authorList>
    </citation>
    <scope>NUCLEOTIDE SEQUENCE</scope>
    <source>
        <strain evidence="4">LMG 31228</strain>
    </source>
</reference>
<dbReference type="InterPro" id="IPR051799">
    <property type="entry name" value="NADH_flavin_oxidoreductase"/>
</dbReference>
<dbReference type="Pfam" id="PF00724">
    <property type="entry name" value="Oxidored_FMN"/>
    <property type="match status" value="1"/>
</dbReference>
<dbReference type="InterPro" id="IPR013785">
    <property type="entry name" value="Aldolase_TIM"/>
</dbReference>
<dbReference type="CDD" id="cd02803">
    <property type="entry name" value="OYE_like_FMN_family"/>
    <property type="match status" value="1"/>
</dbReference>